<feature type="coiled-coil region" evidence="1">
    <location>
        <begin position="198"/>
        <end position="250"/>
    </location>
</feature>
<protein>
    <submittedName>
        <fullName evidence="2">Uncharacterized protein</fullName>
    </submittedName>
</protein>
<sequence length="398" mass="46402">MAFTVEDFQDLLTLLREHPDWRQQLWALLAGEELLRLPAEVKAFREETQQHFRRVARQIAALVKAQRRHYEEFIAFRAEADRRFLALQEEIAAARAEADRRFAELAEAQRRTEENLGRLSEAFAAHRQEFLEHRAETDRRFAELAEAQRRTEENLGRLSEAFAAHRQEFLEHRAETDRRFAELAEAQRRHYEEFIAFRAEADRRFLALQEEIAAARAEADRRFAELAQAIHRLTGRLEDHARDLSDLKRMRLEALYREEVSFFRRLLRRASPISGERKGRILDEAVEAGRITEQEADQAAPLDLLVEGFHRREDRRLYLAVEISWLGDTEDVRRARERATIFARALEAEVWPVVAAKALTSPARALARRLGVWWIQDGQAFAPHEIPEPSFGEPSAEG</sequence>
<name>A0A2H5Y7W6_9CHLR</name>
<evidence type="ECO:0000313" key="3">
    <source>
        <dbReference type="Proteomes" id="UP000236642"/>
    </source>
</evidence>
<proteinExistence type="predicted"/>
<comment type="caution">
    <text evidence="2">The sequence shown here is derived from an EMBL/GenBank/DDBJ whole genome shotgun (WGS) entry which is preliminary data.</text>
</comment>
<evidence type="ECO:0000313" key="2">
    <source>
        <dbReference type="EMBL" id="GBD09536.1"/>
    </source>
</evidence>
<accession>A0A2H5Y7W6</accession>
<dbReference type="AlphaFoldDB" id="A0A2H5Y7W6"/>
<gene>
    <name evidence="2" type="ORF">HRbin22_01792</name>
</gene>
<organism evidence="2 3">
    <name type="scientific">Candidatus Thermoflexus japonica</name>
    <dbReference type="NCBI Taxonomy" id="2035417"/>
    <lineage>
        <taxon>Bacteria</taxon>
        <taxon>Bacillati</taxon>
        <taxon>Chloroflexota</taxon>
        <taxon>Thermoflexia</taxon>
        <taxon>Thermoflexales</taxon>
        <taxon>Thermoflexaceae</taxon>
        <taxon>Thermoflexus</taxon>
    </lineage>
</organism>
<dbReference type="EMBL" id="BEHY01000048">
    <property type="protein sequence ID" value="GBD09536.1"/>
    <property type="molecule type" value="Genomic_DNA"/>
</dbReference>
<reference evidence="3" key="1">
    <citation type="submission" date="2017-09" db="EMBL/GenBank/DDBJ databases">
        <title>Metaegenomics of thermophilic ammonia-oxidizing enrichment culture.</title>
        <authorList>
            <person name="Kato S."/>
            <person name="Suzuki K."/>
        </authorList>
    </citation>
    <scope>NUCLEOTIDE SEQUENCE [LARGE SCALE GENOMIC DNA]</scope>
</reference>
<evidence type="ECO:0000256" key="1">
    <source>
        <dbReference type="SAM" id="Coils"/>
    </source>
</evidence>
<keyword evidence="1" id="KW-0175">Coiled coil</keyword>
<feature type="coiled-coil region" evidence="1">
    <location>
        <begin position="77"/>
        <end position="115"/>
    </location>
</feature>
<dbReference type="Proteomes" id="UP000236642">
    <property type="component" value="Unassembled WGS sequence"/>
</dbReference>